<accession>A0A4V2UNM8</accession>
<comment type="caution">
    <text evidence="3">The sequence shown here is derived from an EMBL/GenBank/DDBJ whole genome shotgun (WGS) entry which is preliminary data.</text>
</comment>
<evidence type="ECO:0000256" key="2">
    <source>
        <dbReference type="ARBA" id="ARBA00022419"/>
    </source>
</evidence>
<dbReference type="GO" id="GO:0006099">
    <property type="term" value="P:tricarboxylic acid cycle"/>
    <property type="evidence" value="ECO:0007669"/>
    <property type="project" value="InterPro"/>
</dbReference>
<keyword evidence="4" id="KW-1185">Reference proteome</keyword>
<dbReference type="SUPFAM" id="SSF51621">
    <property type="entry name" value="Phosphoenolpyruvate/pyruvate domain"/>
    <property type="match status" value="1"/>
</dbReference>
<dbReference type="GO" id="GO:0005829">
    <property type="term" value="C:cytosol"/>
    <property type="evidence" value="ECO:0007669"/>
    <property type="project" value="TreeGrafter"/>
</dbReference>
<gene>
    <name evidence="3" type="ORF">EDD55_105189</name>
</gene>
<dbReference type="PANTHER" id="PTHR30523">
    <property type="entry name" value="PHOSPHOENOLPYRUVATE CARBOXYLASE"/>
    <property type="match status" value="1"/>
</dbReference>
<comment type="function">
    <text evidence="1">Forms oxaloacetate, a four-carbon dicarboxylic acid source for the tricarboxylic acid cycle.</text>
</comment>
<dbReference type="GO" id="GO:0008964">
    <property type="term" value="F:phosphoenolpyruvate carboxylase activity"/>
    <property type="evidence" value="ECO:0007669"/>
    <property type="project" value="InterPro"/>
</dbReference>
<dbReference type="InterPro" id="IPR021135">
    <property type="entry name" value="PEP_COase"/>
</dbReference>
<organism evidence="3 4">
    <name type="scientific">Varunaivibrio sulfuroxidans</name>
    <dbReference type="NCBI Taxonomy" id="1773489"/>
    <lineage>
        <taxon>Bacteria</taxon>
        <taxon>Pseudomonadati</taxon>
        <taxon>Pseudomonadota</taxon>
        <taxon>Alphaproteobacteria</taxon>
        <taxon>Rhodospirillales</taxon>
        <taxon>Magnetovibrionaceae</taxon>
        <taxon>Varunaivibrio</taxon>
    </lineage>
</organism>
<dbReference type="AlphaFoldDB" id="A0A4V2UNM8"/>
<dbReference type="PANTHER" id="PTHR30523:SF6">
    <property type="entry name" value="PHOSPHOENOLPYRUVATE CARBOXYLASE"/>
    <property type="match status" value="1"/>
</dbReference>
<sequence length="1003" mass="111961">MTVSAERTLTPDELCRIQESILPEACALRGELVAAMEGYQEEARESHLQSPSRQLAIYLSRQVQGGRVTQKDLGDLVHLLTGNAFLYRARKLRRYVGETGIAENTRLLTAVFEGLAHENPTSEGGDGVLLPFAEFRARVEREIFGIVITAHPTFSISQRLTRILAQLASGTDGEGVSLSGDDVAALVREATQAAHGDAKRIDLEAENAFALMAIGNIHAALERVYGVILDVASRLYPEDWRTLTPRVLTVASWVGYDLDGRSDIGWSDTLCARMVVEAIQIKRYRDALHDFAEELDQDEGRRSAVDALRESALRLVRSHDELCAEIETLKTEMSTPDAVAAFARRLSATLPTRLVHVAELIDAVNTAIAEECAQESVREDRVRRLSVLRAEMANFGLAHAHTHVRINANQLTNAIRKQIGLDGAPDDSTNKRRFMRELNELLDDVETVAINFGSILSENMSARRIFMVVAKMLKYVDADEPVRFLIAECNTSFTVLCALYFAKLFGVESKIDISPLFETPVAMEHGHDIIGELLENPHYRDYIRVRGRLCIQTGFSDAGRYIGQVSASLAIERIRMLLARRLAKHDLVGIDLVIFDTHGESIGRGAHPVSFADRLDYTYPPASRAAFARAGVFVKQEVSFQGGDGYVYFSTPDMAFATVCRLLTHAVGKAYRADDDPDVFYEDTDYSLDFFLTAKDFNDRLIDNPDYAGMLNLFGPNLMYPTGSRKVKRQYEGAGAADQSHPSQIRAIPHNSILQQIGYLSNSMSGIGKAIAKDPDRFVEIFAASDRCRRFVSLVASARNLSNLDAMNGYVALYDPVIWLRRAFVEKDPKRAQQMQLLARLLRTGGRHEEMNRVLRIFLNDTLNLDRGLEAVKAETMLPDMARACYPDLDLLHAVRIALIHEIFLLATQLPKFTSHQEFTMDDVISDILHLDLDHALEVLCTTFPKTVRTFGAELFGEPASYQSDDSQSYQREHAELFEPMRQLYDLVRRVSTAIAHIVGAVG</sequence>
<protein>
    <recommendedName>
        <fullName evidence="2">Phosphoenolpyruvate carboxylase</fullName>
    </recommendedName>
</protein>
<reference evidence="3 4" key="1">
    <citation type="submission" date="2019-03" db="EMBL/GenBank/DDBJ databases">
        <title>Genomic Encyclopedia of Type Strains, Phase IV (KMG-IV): sequencing the most valuable type-strain genomes for metagenomic binning, comparative biology and taxonomic classification.</title>
        <authorList>
            <person name="Goeker M."/>
        </authorList>
    </citation>
    <scope>NUCLEOTIDE SEQUENCE [LARGE SCALE GENOMIC DNA]</scope>
    <source>
        <strain evidence="3 4">DSM 101688</strain>
    </source>
</reference>
<dbReference type="Proteomes" id="UP000295304">
    <property type="component" value="Unassembled WGS sequence"/>
</dbReference>
<evidence type="ECO:0000313" key="3">
    <source>
        <dbReference type="EMBL" id="TCS62641.1"/>
    </source>
</evidence>
<dbReference type="InterPro" id="IPR015813">
    <property type="entry name" value="Pyrv/PenolPyrv_kinase-like_dom"/>
</dbReference>
<name>A0A4V2UNM8_9PROT</name>
<dbReference type="GO" id="GO:0015977">
    <property type="term" value="P:carbon fixation"/>
    <property type="evidence" value="ECO:0007669"/>
    <property type="project" value="InterPro"/>
</dbReference>
<keyword evidence="3" id="KW-0670">Pyruvate</keyword>
<dbReference type="PRINTS" id="PR00150">
    <property type="entry name" value="PEPCARBXLASE"/>
</dbReference>
<proteinExistence type="predicted"/>
<evidence type="ECO:0000313" key="4">
    <source>
        <dbReference type="Proteomes" id="UP000295304"/>
    </source>
</evidence>
<evidence type="ECO:0000256" key="1">
    <source>
        <dbReference type="ARBA" id="ARBA00003670"/>
    </source>
</evidence>
<dbReference type="EMBL" id="SLZW01000005">
    <property type="protein sequence ID" value="TCS62641.1"/>
    <property type="molecule type" value="Genomic_DNA"/>
</dbReference>
<dbReference type="Pfam" id="PF00311">
    <property type="entry name" value="PEPcase"/>
    <property type="match status" value="1"/>
</dbReference>